<name>A0AAW0A063_9AGAR</name>
<organism evidence="2 3">
    <name type="scientific">Favolaschia claudopus</name>
    <dbReference type="NCBI Taxonomy" id="2862362"/>
    <lineage>
        <taxon>Eukaryota</taxon>
        <taxon>Fungi</taxon>
        <taxon>Dikarya</taxon>
        <taxon>Basidiomycota</taxon>
        <taxon>Agaricomycotina</taxon>
        <taxon>Agaricomycetes</taxon>
        <taxon>Agaricomycetidae</taxon>
        <taxon>Agaricales</taxon>
        <taxon>Marasmiineae</taxon>
        <taxon>Mycenaceae</taxon>
        <taxon>Favolaschia</taxon>
    </lineage>
</organism>
<evidence type="ECO:0000313" key="3">
    <source>
        <dbReference type="Proteomes" id="UP001362999"/>
    </source>
</evidence>
<dbReference type="AlphaFoldDB" id="A0AAW0A063"/>
<comment type="caution">
    <text evidence="2">The sequence shown here is derived from an EMBL/GenBank/DDBJ whole genome shotgun (WGS) entry which is preliminary data.</text>
</comment>
<dbReference type="Proteomes" id="UP001362999">
    <property type="component" value="Unassembled WGS sequence"/>
</dbReference>
<evidence type="ECO:0000313" key="2">
    <source>
        <dbReference type="EMBL" id="KAK6996720.1"/>
    </source>
</evidence>
<dbReference type="EMBL" id="JAWWNJ010000096">
    <property type="protein sequence ID" value="KAK6996720.1"/>
    <property type="molecule type" value="Genomic_DNA"/>
</dbReference>
<accession>A0AAW0A063</accession>
<keyword evidence="3" id="KW-1185">Reference proteome</keyword>
<sequence>MPIDESDPYYRVQRSAWSVMDTKAFTAPRLMPIKSSAIWALATTEEGRDLLELLGTSTLDYLVIDVLKNFPVLQKNPINHRIVEEVLKCEVVCSRMLMQSGAYQDDGSCPFFGLMSGAPKTVLTIWIGGYTLYRPGKVAGLQLQTWFLSMYRKIAAAAVAALNPNRRLARNPKLICRLSDLDSDAPGANTKTSKSRKPGKANVTVLAEISNLDTVVDSQRGSSSAGGKVPAQKENKARSEPYPPPIFALADSGPVYAPYPSLFSP</sequence>
<feature type="region of interest" description="Disordered" evidence="1">
    <location>
        <begin position="217"/>
        <end position="255"/>
    </location>
</feature>
<protein>
    <submittedName>
        <fullName evidence="2">Uncharacterized protein</fullName>
    </submittedName>
</protein>
<evidence type="ECO:0000256" key="1">
    <source>
        <dbReference type="SAM" id="MobiDB-lite"/>
    </source>
</evidence>
<proteinExistence type="predicted"/>
<reference evidence="2 3" key="1">
    <citation type="journal article" date="2024" name="J Genomics">
        <title>Draft genome sequencing and assembly of Favolaschia claudopus CIRM-BRFM 2984 isolated from oak limbs.</title>
        <authorList>
            <person name="Navarro D."/>
            <person name="Drula E."/>
            <person name="Chaduli D."/>
            <person name="Cazenave R."/>
            <person name="Ahrendt S."/>
            <person name="Wang J."/>
            <person name="Lipzen A."/>
            <person name="Daum C."/>
            <person name="Barry K."/>
            <person name="Grigoriev I.V."/>
            <person name="Favel A."/>
            <person name="Rosso M.N."/>
            <person name="Martin F."/>
        </authorList>
    </citation>
    <scope>NUCLEOTIDE SEQUENCE [LARGE SCALE GENOMIC DNA]</scope>
    <source>
        <strain evidence="2 3">CIRM-BRFM 2984</strain>
    </source>
</reference>
<gene>
    <name evidence="2" type="ORF">R3P38DRAFT_3287532</name>
</gene>